<dbReference type="Pfam" id="PF13432">
    <property type="entry name" value="TPR_16"/>
    <property type="match status" value="1"/>
</dbReference>
<dbReference type="PROSITE" id="PS50005">
    <property type="entry name" value="TPR"/>
    <property type="match status" value="3"/>
</dbReference>
<accession>A0A540X433</accession>
<reference evidence="6 7" key="1">
    <citation type="submission" date="2019-06" db="EMBL/GenBank/DDBJ databases">
        <authorList>
            <person name="Livingstone P."/>
            <person name="Whitworth D."/>
        </authorList>
    </citation>
    <scope>NUCLEOTIDE SEQUENCE [LARGE SCALE GENOMIC DNA]</scope>
    <source>
        <strain evidence="6 7">AM401</strain>
    </source>
</reference>
<keyword evidence="5" id="KW-0472">Membrane</keyword>
<keyword evidence="1" id="KW-0677">Repeat</keyword>
<feature type="transmembrane region" description="Helical" evidence="5">
    <location>
        <begin position="192"/>
        <end position="220"/>
    </location>
</feature>
<dbReference type="AlphaFoldDB" id="A0A540X433"/>
<dbReference type="EMBL" id="VIFM01000043">
    <property type="protein sequence ID" value="TQF15464.1"/>
    <property type="molecule type" value="Genomic_DNA"/>
</dbReference>
<comment type="caution">
    <text evidence="6">The sequence shown here is derived from an EMBL/GenBank/DDBJ whole genome shotgun (WGS) entry which is preliminary data.</text>
</comment>
<dbReference type="SMART" id="SM00028">
    <property type="entry name" value="TPR"/>
    <property type="match status" value="4"/>
</dbReference>
<organism evidence="6 7">
    <name type="scientific">Myxococcus llanfairpwllgwyngyllgogerychwyrndrobwllllantysiliogogogochensis</name>
    <dbReference type="NCBI Taxonomy" id="2590453"/>
    <lineage>
        <taxon>Bacteria</taxon>
        <taxon>Pseudomonadati</taxon>
        <taxon>Myxococcota</taxon>
        <taxon>Myxococcia</taxon>
        <taxon>Myxococcales</taxon>
        <taxon>Cystobacterineae</taxon>
        <taxon>Myxococcaceae</taxon>
        <taxon>Myxococcus</taxon>
    </lineage>
</organism>
<proteinExistence type="predicted"/>
<dbReference type="RefSeq" id="WP_141642895.1">
    <property type="nucleotide sequence ID" value="NZ_VIFM01000043.1"/>
</dbReference>
<keyword evidence="5" id="KW-0812">Transmembrane</keyword>
<feature type="transmembrane region" description="Helical" evidence="5">
    <location>
        <begin position="310"/>
        <end position="326"/>
    </location>
</feature>
<dbReference type="Gene3D" id="1.25.40.10">
    <property type="entry name" value="Tetratricopeptide repeat domain"/>
    <property type="match status" value="1"/>
</dbReference>
<evidence type="ECO:0000256" key="5">
    <source>
        <dbReference type="SAM" id="Phobius"/>
    </source>
</evidence>
<evidence type="ECO:0000256" key="4">
    <source>
        <dbReference type="SAM" id="MobiDB-lite"/>
    </source>
</evidence>
<dbReference type="PANTHER" id="PTHR44227">
    <property type="match status" value="1"/>
</dbReference>
<evidence type="ECO:0000256" key="2">
    <source>
        <dbReference type="ARBA" id="ARBA00022803"/>
    </source>
</evidence>
<evidence type="ECO:0000313" key="7">
    <source>
        <dbReference type="Proteomes" id="UP000315369"/>
    </source>
</evidence>
<feature type="repeat" description="TPR" evidence="3">
    <location>
        <begin position="501"/>
        <end position="534"/>
    </location>
</feature>
<dbReference type="InterPro" id="IPR011990">
    <property type="entry name" value="TPR-like_helical_dom_sf"/>
</dbReference>
<dbReference type="Proteomes" id="UP000315369">
    <property type="component" value="Unassembled WGS sequence"/>
</dbReference>
<sequence>MTTAAVRRSSLRPSPHSLLVFVTALAVYAGALRNGLVYDDIPLVVQNPWLRSLDTLAEAFQRPLFAFDDEPASQVDRSPAESYFRPLAHVLFFAQRALFGTTAWPYHLVLMLLHGLASLLVGWLLRECLRRPGEGLSEAGSWAALAGALLFAVHPVHTESVAWVSGCMDVAATLMVLLSVRLMVGNSGSWRWAVGAGLLWFAGLLFKEVAVVFPVVLWATDRAVGVRPARPGLRGWVLRYAPLGLGLLGYAALRLNAVGLSLPVPVGSGRTGLYPLHMLALAGKLLGKLLWPHPLVLTIPVRVPPEPTEIALGAVLLVALLGLLWWKRRDAGPAFAGCVWLLAPLLPVFFLQLRGVEAYAERFLYLPSVGFCLLAATGLRGLLERWREHARAVKLLSGGVVVVCSVLTLVRVPTWHDEISLWEDTVAMTPGQPILRGYLGAAYLKARRPEQALEELKVAAGALPRSYQIQSDLAVAYALLGRMDLAIVQFERILQLRPGEPVVIHNLGLALRRTKRMEEAVARFQEALRLAPRRADSHLELGRTLLQMGRPAEAVAPLEEALRLHPESEPARRGLQQARMALGSPP</sequence>
<keyword evidence="7" id="KW-1185">Reference proteome</keyword>
<protein>
    <submittedName>
        <fullName evidence="6">Tetratricopeptide repeat protein</fullName>
    </submittedName>
</protein>
<feature type="transmembrane region" description="Helical" evidence="5">
    <location>
        <begin position="395"/>
        <end position="415"/>
    </location>
</feature>
<dbReference type="InterPro" id="IPR052346">
    <property type="entry name" value="O-mannosyl-transferase_TMTC"/>
</dbReference>
<dbReference type="SUPFAM" id="SSF48452">
    <property type="entry name" value="TPR-like"/>
    <property type="match status" value="1"/>
</dbReference>
<dbReference type="PANTHER" id="PTHR44227:SF3">
    <property type="entry name" value="PROTEIN O-MANNOSYL-TRANSFERASE TMTC4"/>
    <property type="match status" value="1"/>
</dbReference>
<dbReference type="OrthoDB" id="127293at2"/>
<feature type="repeat" description="TPR" evidence="3">
    <location>
        <begin position="535"/>
        <end position="568"/>
    </location>
</feature>
<gene>
    <name evidence="6" type="ORF">FJV41_13610</name>
</gene>
<feature type="transmembrane region" description="Helical" evidence="5">
    <location>
        <begin position="160"/>
        <end position="180"/>
    </location>
</feature>
<keyword evidence="5" id="KW-1133">Transmembrane helix</keyword>
<feature type="transmembrane region" description="Helical" evidence="5">
    <location>
        <begin position="333"/>
        <end position="351"/>
    </location>
</feature>
<feature type="transmembrane region" description="Helical" evidence="5">
    <location>
        <begin position="240"/>
        <end position="260"/>
    </location>
</feature>
<evidence type="ECO:0000256" key="1">
    <source>
        <dbReference type="ARBA" id="ARBA00022737"/>
    </source>
</evidence>
<feature type="region of interest" description="Disordered" evidence="4">
    <location>
        <begin position="566"/>
        <end position="586"/>
    </location>
</feature>
<evidence type="ECO:0000256" key="3">
    <source>
        <dbReference type="PROSITE-ProRule" id="PRU00339"/>
    </source>
</evidence>
<name>A0A540X433_9BACT</name>
<dbReference type="InterPro" id="IPR019734">
    <property type="entry name" value="TPR_rpt"/>
</dbReference>
<feature type="transmembrane region" description="Helical" evidence="5">
    <location>
        <begin position="104"/>
        <end position="124"/>
    </location>
</feature>
<feature type="repeat" description="TPR" evidence="3">
    <location>
        <begin position="467"/>
        <end position="500"/>
    </location>
</feature>
<keyword evidence="2 3" id="KW-0802">TPR repeat</keyword>
<dbReference type="Pfam" id="PF13424">
    <property type="entry name" value="TPR_12"/>
    <property type="match status" value="1"/>
</dbReference>
<feature type="transmembrane region" description="Helical" evidence="5">
    <location>
        <begin position="363"/>
        <end position="383"/>
    </location>
</feature>
<evidence type="ECO:0000313" key="6">
    <source>
        <dbReference type="EMBL" id="TQF15464.1"/>
    </source>
</evidence>